<dbReference type="GO" id="GO:0005886">
    <property type="term" value="C:plasma membrane"/>
    <property type="evidence" value="ECO:0007669"/>
    <property type="project" value="UniProtKB-SubCell"/>
</dbReference>
<dbReference type="RefSeq" id="WP_013137259.1">
    <property type="nucleotide sequence ID" value="NC_014168.1"/>
</dbReference>
<proteinExistence type="inferred from homology"/>
<dbReference type="Gene3D" id="2.60.40.2880">
    <property type="entry name" value="MmpS1-5, C-terminal soluble domain"/>
    <property type="match status" value="1"/>
</dbReference>
<protein>
    <submittedName>
        <fullName evidence="7">Membrane family protein</fullName>
    </submittedName>
</protein>
<comment type="similarity">
    <text evidence="2">Belongs to the MmpS family.</text>
</comment>
<evidence type="ECO:0000256" key="1">
    <source>
        <dbReference type="ARBA" id="ARBA00004236"/>
    </source>
</evidence>
<evidence type="ECO:0000256" key="2">
    <source>
        <dbReference type="ARBA" id="ARBA00007531"/>
    </source>
</evidence>
<dbReference type="InterPro" id="IPR038468">
    <property type="entry name" value="MmpS_C"/>
</dbReference>
<organism evidence="7 8">
    <name type="scientific">Segniliparus rotundus (strain ATCC BAA-972 / CDC 1076 / CIP 108378 / DSM 44985 / JCM 13578)</name>
    <dbReference type="NCBI Taxonomy" id="640132"/>
    <lineage>
        <taxon>Bacteria</taxon>
        <taxon>Bacillati</taxon>
        <taxon>Actinomycetota</taxon>
        <taxon>Actinomycetes</taxon>
        <taxon>Mycobacteriales</taxon>
        <taxon>Segniliparaceae</taxon>
        <taxon>Segniliparus</taxon>
    </lineage>
</organism>
<dbReference type="EMBL" id="CP001958">
    <property type="protein sequence ID" value="ADG96803.1"/>
    <property type="molecule type" value="Genomic_DNA"/>
</dbReference>
<name>D6ZB44_SEGRD</name>
<keyword evidence="3" id="KW-1003">Cell membrane</keyword>
<evidence type="ECO:0000256" key="6">
    <source>
        <dbReference type="ARBA" id="ARBA00023136"/>
    </source>
</evidence>
<evidence type="ECO:0000256" key="5">
    <source>
        <dbReference type="ARBA" id="ARBA00022989"/>
    </source>
</evidence>
<dbReference type="InterPro" id="IPR008693">
    <property type="entry name" value="MmpS"/>
</dbReference>
<dbReference type="eggNOG" id="ENOG503228Z">
    <property type="taxonomic scope" value="Bacteria"/>
</dbReference>
<evidence type="ECO:0000313" key="7">
    <source>
        <dbReference type="EMBL" id="ADG96803.1"/>
    </source>
</evidence>
<evidence type="ECO:0000313" key="8">
    <source>
        <dbReference type="Proteomes" id="UP000002247"/>
    </source>
</evidence>
<keyword evidence="8" id="KW-1185">Reference proteome</keyword>
<accession>D6ZB44</accession>
<dbReference type="AlphaFoldDB" id="D6ZB44"/>
<sequence>MKSAWPYLVSLLILVAAGGFIAHLRSSSIPDEAVGFASALPKLGQSPQRTIDYEASGPAGTPVRVSYLDEHAQAHDADAVLPWQESLRTASPTVMTGLIVQSKAGGVGCRIIIDGTVRDEQPPSASANVANCKVQVA</sequence>
<evidence type="ECO:0000256" key="3">
    <source>
        <dbReference type="ARBA" id="ARBA00022475"/>
    </source>
</evidence>
<dbReference type="HOGENOM" id="CLU_119497_0_0_11"/>
<dbReference type="KEGG" id="srt:Srot_0316"/>
<gene>
    <name evidence="7" type="ordered locus">Srot_0316</name>
</gene>
<reference evidence="7 8" key="1">
    <citation type="journal article" date="2010" name="Stand. Genomic Sci.">
        <title>Complete genome sequence of Segniliparus rotundus type strain (CDC 1076).</title>
        <authorList>
            <person name="Sikorski J."/>
            <person name="Lapidus A."/>
            <person name="Copeland A."/>
            <person name="Misra M."/>
            <person name="Glavina Del Rio T."/>
            <person name="Nolan M."/>
            <person name="Lucas S."/>
            <person name="Chen F."/>
            <person name="Tice H."/>
            <person name="Cheng J.F."/>
            <person name="Jando M."/>
            <person name="Schneider S."/>
            <person name="Bruce D."/>
            <person name="Goodwin L."/>
            <person name="Pitluck S."/>
            <person name="Liolios K."/>
            <person name="Mikhailova N."/>
            <person name="Pati A."/>
            <person name="Ivanova N."/>
            <person name="Mavromatis K."/>
            <person name="Chen A."/>
            <person name="Palaniappan K."/>
            <person name="Chertkov O."/>
            <person name="Land M."/>
            <person name="Hauser L."/>
            <person name="Chang Y.J."/>
            <person name="Jeffries C.D."/>
            <person name="Brettin T."/>
            <person name="Detter J.C."/>
            <person name="Han C."/>
            <person name="Rohde M."/>
            <person name="Goker M."/>
            <person name="Bristow J."/>
            <person name="Eisen J.A."/>
            <person name="Markowitz V."/>
            <person name="Hugenholtz P."/>
            <person name="Kyrpides N.C."/>
            <person name="Klenk H.P."/>
        </authorList>
    </citation>
    <scope>NUCLEOTIDE SEQUENCE [LARGE SCALE GENOMIC DNA]</scope>
    <source>
        <strain evidence="8">ATCC BAA-972 / CDC 1076 / CIP 108378 / DSM 44985 / JCM 13578</strain>
    </source>
</reference>
<keyword evidence="4" id="KW-0812">Transmembrane</keyword>
<dbReference type="Proteomes" id="UP000002247">
    <property type="component" value="Chromosome"/>
</dbReference>
<evidence type="ECO:0000256" key="4">
    <source>
        <dbReference type="ARBA" id="ARBA00022692"/>
    </source>
</evidence>
<dbReference type="Pfam" id="PF05423">
    <property type="entry name" value="Mycobact_memb"/>
    <property type="match status" value="1"/>
</dbReference>
<dbReference type="OrthoDB" id="4554107at2"/>
<dbReference type="STRING" id="640132.Srot_0316"/>
<comment type="subcellular location">
    <subcellularLocation>
        <location evidence="1">Cell membrane</location>
    </subcellularLocation>
</comment>
<keyword evidence="6" id="KW-0472">Membrane</keyword>
<keyword evidence="5" id="KW-1133">Transmembrane helix</keyword>